<evidence type="ECO:0000313" key="4">
    <source>
        <dbReference type="EnsemblPlants" id="QL01p009765:mrna"/>
    </source>
</evidence>
<feature type="region of interest" description="Disordered" evidence="2">
    <location>
        <begin position="385"/>
        <end position="462"/>
    </location>
</feature>
<proteinExistence type="predicted"/>
<dbReference type="EMBL" id="LRBV02000001">
    <property type="status" value="NOT_ANNOTATED_CDS"/>
    <property type="molecule type" value="Genomic_DNA"/>
</dbReference>
<reference evidence="4" key="2">
    <citation type="submission" date="2021-01" db="UniProtKB">
        <authorList>
            <consortium name="EnsemblPlants"/>
        </authorList>
    </citation>
    <scope>IDENTIFICATION</scope>
</reference>
<dbReference type="InterPro" id="IPR013087">
    <property type="entry name" value="Znf_C2H2_type"/>
</dbReference>
<keyword evidence="1" id="KW-0479">Metal-binding</keyword>
<evidence type="ECO:0000259" key="3">
    <source>
        <dbReference type="PROSITE" id="PS50157"/>
    </source>
</evidence>
<dbReference type="EnsemblPlants" id="QL01p009765:mrna">
    <property type="protein sequence ID" value="QL01p009765:mrna"/>
    <property type="gene ID" value="QL01p009765"/>
</dbReference>
<organism evidence="4 5">
    <name type="scientific">Quercus lobata</name>
    <name type="common">Valley oak</name>
    <dbReference type="NCBI Taxonomy" id="97700"/>
    <lineage>
        <taxon>Eukaryota</taxon>
        <taxon>Viridiplantae</taxon>
        <taxon>Streptophyta</taxon>
        <taxon>Embryophyta</taxon>
        <taxon>Tracheophyta</taxon>
        <taxon>Spermatophyta</taxon>
        <taxon>Magnoliopsida</taxon>
        <taxon>eudicotyledons</taxon>
        <taxon>Gunneridae</taxon>
        <taxon>Pentapetalae</taxon>
        <taxon>rosids</taxon>
        <taxon>fabids</taxon>
        <taxon>Fagales</taxon>
        <taxon>Fagaceae</taxon>
        <taxon>Quercus</taxon>
    </lineage>
</organism>
<dbReference type="Gramene" id="QL01p009765:mrna">
    <property type="protein sequence ID" value="QL01p009765:mrna"/>
    <property type="gene ID" value="QL01p009765"/>
</dbReference>
<feature type="compositionally biased region" description="Polar residues" evidence="2">
    <location>
        <begin position="403"/>
        <end position="422"/>
    </location>
</feature>
<feature type="domain" description="C2H2-type" evidence="3">
    <location>
        <begin position="464"/>
        <end position="491"/>
    </location>
</feature>
<reference evidence="4 5" key="1">
    <citation type="journal article" date="2016" name="G3 (Bethesda)">
        <title>First Draft Assembly and Annotation of the Genome of a California Endemic Oak Quercus lobata Nee (Fagaceae).</title>
        <authorList>
            <person name="Sork V.L."/>
            <person name="Fitz-Gibbon S.T."/>
            <person name="Puiu D."/>
            <person name="Crepeau M."/>
            <person name="Gugger P.F."/>
            <person name="Sherman R."/>
            <person name="Stevens K."/>
            <person name="Langley C.H."/>
            <person name="Pellegrini M."/>
            <person name="Salzberg S.L."/>
        </authorList>
    </citation>
    <scope>NUCLEOTIDE SEQUENCE [LARGE SCALE GENOMIC DNA]</scope>
    <source>
        <strain evidence="4 5">cv. SW786</strain>
    </source>
</reference>
<dbReference type="PROSITE" id="PS00028">
    <property type="entry name" value="ZINC_FINGER_C2H2_1"/>
    <property type="match status" value="1"/>
</dbReference>
<keyword evidence="1" id="KW-0863">Zinc-finger</keyword>
<dbReference type="Pfam" id="PF13912">
    <property type="entry name" value="zf-C2H2_6"/>
    <property type="match status" value="1"/>
</dbReference>
<sequence length="543" mass="61216">MDIDLQQYSDEWFDIINVPIGKEFELPNISNTMNHQLIYTINKLPEDNFENPISETELDVSCSTEIHLASTPTIRSVVNVKMKNKQVCEPNPPLQTPKGFNFPMTNQQPNFRTTFNSSRVCPNKSKHMTNQTVHFQGLRKPPLPCLKVGLVTKQENPNSSTHRVNQFSIMSNVGPQSSSSTNGSLTNNQFNFPLLDPKREPRVLPENNSPPLLVPKREPLVLPQNDSPPMLVPKQEPQVFPENDSHKMLVPKQEPQVLLENNSPPMLVPKQEPQVLPENHPPPVLVPTQEPQVLLENDLPPVLVPKQEPQILPENDPPPVLVPKQEPQILPENDLPPVLVPKQEPQFFPKNDPPPMLVPKHEPQVLPENDSHPMLIPKQELQVLPENNSPPLLVPKQEPQVHPENNSPQVDMDSQNHSSRVLGSTMKPNSSKSGEPKPKKIKRKNPIAKKTNETQTKPPHPVEHKCFQCHKLFQSGNALGGHMSSHAKRRKMEAMRYISKQFGLGNSFFDFIDSLGFEDLSSPCANHYGRRYKVLHGSTSQCA</sequence>
<keyword evidence="1" id="KW-0862">Zinc</keyword>
<dbReference type="InParanoid" id="A0A7N2KLM4"/>
<keyword evidence="5" id="KW-1185">Reference proteome</keyword>
<feature type="region of interest" description="Disordered" evidence="2">
    <location>
        <begin position="308"/>
        <end position="372"/>
    </location>
</feature>
<dbReference type="Proteomes" id="UP000594261">
    <property type="component" value="Chromosome 1"/>
</dbReference>
<feature type="region of interest" description="Disordered" evidence="2">
    <location>
        <begin position="196"/>
        <end position="219"/>
    </location>
</feature>
<name>A0A7N2KLM4_QUELO</name>
<evidence type="ECO:0000256" key="1">
    <source>
        <dbReference type="PROSITE-ProRule" id="PRU00042"/>
    </source>
</evidence>
<evidence type="ECO:0000313" key="5">
    <source>
        <dbReference type="Proteomes" id="UP000594261"/>
    </source>
</evidence>
<evidence type="ECO:0000256" key="2">
    <source>
        <dbReference type="SAM" id="MobiDB-lite"/>
    </source>
</evidence>
<dbReference type="AlphaFoldDB" id="A0A7N2KLM4"/>
<dbReference type="GO" id="GO:0008270">
    <property type="term" value="F:zinc ion binding"/>
    <property type="evidence" value="ECO:0007669"/>
    <property type="project" value="UniProtKB-KW"/>
</dbReference>
<protein>
    <recommendedName>
        <fullName evidence="3">C2H2-type domain-containing protein</fullName>
    </recommendedName>
</protein>
<dbReference type="PROSITE" id="PS50157">
    <property type="entry name" value="ZINC_FINGER_C2H2_2"/>
    <property type="match status" value="1"/>
</dbReference>
<accession>A0A7N2KLM4</accession>